<dbReference type="InterPro" id="IPR041698">
    <property type="entry name" value="Methyltransf_25"/>
</dbReference>
<proteinExistence type="predicted"/>
<evidence type="ECO:0000313" key="3">
    <source>
        <dbReference type="Proteomes" id="UP001183817"/>
    </source>
</evidence>
<evidence type="ECO:0000259" key="1">
    <source>
        <dbReference type="Pfam" id="PF13649"/>
    </source>
</evidence>
<dbReference type="Pfam" id="PF13649">
    <property type="entry name" value="Methyltransf_25"/>
    <property type="match status" value="1"/>
</dbReference>
<name>A0ABU2BJP9_9MICC</name>
<keyword evidence="3" id="KW-1185">Reference proteome</keyword>
<dbReference type="CDD" id="cd02440">
    <property type="entry name" value="AdoMet_MTases"/>
    <property type="match status" value="1"/>
</dbReference>
<keyword evidence="2" id="KW-0830">Ubiquinone</keyword>
<organism evidence="2 3">
    <name type="scientific">Paeniglutamicibacter sulfureus</name>
    <dbReference type="NCBI Taxonomy" id="43666"/>
    <lineage>
        <taxon>Bacteria</taxon>
        <taxon>Bacillati</taxon>
        <taxon>Actinomycetota</taxon>
        <taxon>Actinomycetes</taxon>
        <taxon>Micrococcales</taxon>
        <taxon>Micrococcaceae</taxon>
        <taxon>Paeniglutamicibacter</taxon>
    </lineage>
</organism>
<dbReference type="InterPro" id="IPR029063">
    <property type="entry name" value="SAM-dependent_MTases_sf"/>
</dbReference>
<evidence type="ECO:0000313" key="2">
    <source>
        <dbReference type="EMBL" id="MDR7358199.1"/>
    </source>
</evidence>
<comment type="caution">
    <text evidence="2">The sequence shown here is derived from an EMBL/GenBank/DDBJ whole genome shotgun (WGS) entry which is preliminary data.</text>
</comment>
<sequence>MSESFFGDPEYYARCAKAYDAMIGSKVYNKVFWGTDPRQYSIFAAQAIASGKGPLLEVAVGTAQATATLHVASARTTTLVDMSGPMLKLAGESIATAAGGTLPDRITLECRDMLAPPGDRRYETILGLGLLHLVPDVTATVRELGRQLEDHGKLFLASLVRGSARSNAYLALLKAHGDIARIRSGTELFDEARASGLGSVTLARRGAMAYVEISR</sequence>
<dbReference type="Proteomes" id="UP001183817">
    <property type="component" value="Unassembled WGS sequence"/>
</dbReference>
<protein>
    <submittedName>
        <fullName evidence="2">Ubiquinone/menaquinone biosynthesis C-methylase UbiE</fullName>
    </submittedName>
</protein>
<dbReference type="Gene3D" id="3.40.50.150">
    <property type="entry name" value="Vaccinia Virus protein VP39"/>
    <property type="match status" value="1"/>
</dbReference>
<accession>A0ABU2BJP9</accession>
<feature type="domain" description="Methyltransferase" evidence="1">
    <location>
        <begin position="56"/>
        <end position="152"/>
    </location>
</feature>
<dbReference type="EMBL" id="JAVDYI010000001">
    <property type="protein sequence ID" value="MDR7358199.1"/>
    <property type="molecule type" value="Genomic_DNA"/>
</dbReference>
<gene>
    <name evidence="2" type="ORF">J2S64_001890</name>
</gene>
<dbReference type="RefSeq" id="WP_310289946.1">
    <property type="nucleotide sequence ID" value="NZ_BAAAWO010000001.1"/>
</dbReference>
<reference evidence="2 3" key="1">
    <citation type="submission" date="2023-07" db="EMBL/GenBank/DDBJ databases">
        <title>Sequencing the genomes of 1000 actinobacteria strains.</title>
        <authorList>
            <person name="Klenk H.-P."/>
        </authorList>
    </citation>
    <scope>NUCLEOTIDE SEQUENCE [LARGE SCALE GENOMIC DNA]</scope>
    <source>
        <strain evidence="2 3">DSM 20167</strain>
    </source>
</reference>
<dbReference type="SUPFAM" id="SSF53335">
    <property type="entry name" value="S-adenosyl-L-methionine-dependent methyltransferases"/>
    <property type="match status" value="1"/>
</dbReference>